<comment type="caution">
    <text evidence="9">The sequence shown here is derived from an EMBL/GenBank/DDBJ whole genome shotgun (WGS) entry which is preliminary data.</text>
</comment>
<reference evidence="9" key="1">
    <citation type="submission" date="2020-01" db="EMBL/GenBank/DDBJ databases">
        <title>Identification and distribution of gene clusters putatively required for synthesis of sphingolipid metabolism inhibitors in phylogenetically diverse species of the filamentous fungus Fusarium.</title>
        <authorList>
            <person name="Kim H.-S."/>
            <person name="Busman M."/>
            <person name="Brown D.W."/>
            <person name="Divon H."/>
            <person name="Uhlig S."/>
            <person name="Proctor R.H."/>
        </authorList>
    </citation>
    <scope>NUCLEOTIDE SEQUENCE</scope>
    <source>
        <strain evidence="9">NRRL 53441</strain>
    </source>
</reference>
<keyword evidence="3 7" id="KW-0812">Transmembrane</keyword>
<protein>
    <recommendedName>
        <fullName evidence="8">Alpha/beta hydrolase fold-3 domain-containing protein</fullName>
    </recommendedName>
</protein>
<accession>A0A8H4JFX2</accession>
<dbReference type="InterPro" id="IPR002528">
    <property type="entry name" value="MATE_fam"/>
</dbReference>
<feature type="transmembrane region" description="Helical" evidence="7">
    <location>
        <begin position="321"/>
        <end position="339"/>
    </location>
</feature>
<evidence type="ECO:0000256" key="4">
    <source>
        <dbReference type="ARBA" id="ARBA00022989"/>
    </source>
</evidence>
<dbReference type="GO" id="GO:0016020">
    <property type="term" value="C:membrane"/>
    <property type="evidence" value="ECO:0007669"/>
    <property type="project" value="UniProtKB-SubCell"/>
</dbReference>
<dbReference type="Proteomes" id="UP000605986">
    <property type="component" value="Unassembled WGS sequence"/>
</dbReference>
<comment type="subcellular location">
    <subcellularLocation>
        <location evidence="1">Membrane</location>
        <topology evidence="1">Multi-pass membrane protein</topology>
    </subcellularLocation>
</comment>
<evidence type="ECO:0000256" key="1">
    <source>
        <dbReference type="ARBA" id="ARBA00004141"/>
    </source>
</evidence>
<dbReference type="GO" id="GO:1990961">
    <property type="term" value="P:xenobiotic detoxification by transmembrane export across the plasma membrane"/>
    <property type="evidence" value="ECO:0007669"/>
    <property type="project" value="InterPro"/>
</dbReference>
<feature type="transmembrane region" description="Helical" evidence="7">
    <location>
        <begin position="376"/>
        <end position="400"/>
    </location>
</feature>
<keyword evidence="5 7" id="KW-0472">Membrane</keyword>
<gene>
    <name evidence="9" type="ORF">F53441_14413</name>
</gene>
<feature type="transmembrane region" description="Helical" evidence="7">
    <location>
        <begin position="502"/>
        <end position="521"/>
    </location>
</feature>
<dbReference type="NCBIfam" id="TIGR00797">
    <property type="entry name" value="matE"/>
    <property type="match status" value="1"/>
</dbReference>
<dbReference type="SUPFAM" id="SSF53474">
    <property type="entry name" value="alpha/beta-Hydrolases"/>
    <property type="match status" value="1"/>
</dbReference>
<dbReference type="InterPro" id="IPR029058">
    <property type="entry name" value="AB_hydrolase_fold"/>
</dbReference>
<dbReference type="GO" id="GO:0042910">
    <property type="term" value="F:xenobiotic transmembrane transporter activity"/>
    <property type="evidence" value="ECO:0007669"/>
    <property type="project" value="InterPro"/>
</dbReference>
<dbReference type="InterPro" id="IPR013094">
    <property type="entry name" value="AB_hydrolase_3"/>
</dbReference>
<feature type="transmembrane region" description="Helical" evidence="7">
    <location>
        <begin position="206"/>
        <end position="228"/>
    </location>
</feature>
<sequence length="1025" mass="113368">MSLPTGTSPLAINGHQRGRRHSIFADFIPDDLHFPPSFIDTAPNVDEILNRDIEDCSSGDEHDHEEAVDDPRYVDTTDLQLAFHPNGIAYGSGFSTVPPTGLDIPAPNPHDFEQSFRAEVSLLRDNDILPSKHPRIGWRATFFGRLYRRLFNSGETTPLLRERVVRFDGIPPTPGPDEVHKQWERALAAHSIETTWQRETKTLVQYAVPLIVTFLLHYSVTVASVLTVGRLGMEELAAVNLATMTASITYYVPVQGLATCLDTLCAQAYGSGHKHLVGLQAQRMTWLLWLLMIPIAILWWFSEPILAALVGGGRTTTLAAMYMRILIAGMPGVSAFESAKRFVQSQGLFHATTYTLLVGAPLSFLQNWLFVFKLGWGFNGAAIAMAVTHNLLPILLILYVRLFEGYECWKGFSRKAFTNWGPMIKLALPGMIMIEAQFSVLEILTIAAGRFGTAQLAAQGVLVTVTSTSFNIPFPLAIATSTRVANLIGANLSQAARVTAKVAIFAALIVGLFNLTMFTTLRSQIPRVFTDDDQVVEICSNVILVCAVMQIFDALAAVSHGLLRGIGRQAIGGYANLFSYYVVALPIALGTSFGLGWKLAGLWVGLTAGLAVRISSWTCFEVTSSGVDDIRCYDPLIPSQTLHLRIIPENYFPMAQQSPPVVDGHPVTDGYHDSDDDFSEDGGFHVDKRSGRSWPTKILHNVIKPIKPKLVDVPQVSSSDPTRCKPSRGARKRCDVEERLVEEIWTYDLTPKYSEGGKGKYVRRILYFAGGGWQAPPSGQHWTFCAEIVHRLKDTRLTIISYPLAPKDPVQDSFPAICKTYNTLLRESSELGERVVVAGDSSGGNISLCTVTWTLRDQDVQVIKPPSAILAITATTDLSHQHADIKEVDKFDPILSEQSIKDTASKWAPGHSNVDQQHQTNKSNDKSSSRKEHLDWSVDDPRVSPIHADLSVCIRNNVKIHGITASHDVLGPEAVEFRERCRKEGVNGEWLSWGNQMHCFPLAYKYGLKESKEGLEWIIDVLERC</sequence>
<evidence type="ECO:0000256" key="2">
    <source>
        <dbReference type="ARBA" id="ARBA00010199"/>
    </source>
</evidence>
<proteinExistence type="inferred from homology"/>
<dbReference type="CDD" id="cd13132">
    <property type="entry name" value="MATE_eukaryotic"/>
    <property type="match status" value="1"/>
</dbReference>
<evidence type="ECO:0000313" key="10">
    <source>
        <dbReference type="Proteomes" id="UP000605986"/>
    </source>
</evidence>
<dbReference type="AlphaFoldDB" id="A0A8H4JFX2"/>
<dbReference type="OrthoDB" id="2126698at2759"/>
<evidence type="ECO:0000313" key="9">
    <source>
        <dbReference type="EMBL" id="KAF4419900.1"/>
    </source>
</evidence>
<dbReference type="EMBL" id="JAADJG010001250">
    <property type="protein sequence ID" value="KAF4419900.1"/>
    <property type="molecule type" value="Genomic_DNA"/>
</dbReference>
<comment type="similarity">
    <text evidence="2">Belongs to the multi antimicrobial extrusion (MATE) (TC 2.A.66.1) family.</text>
</comment>
<dbReference type="GO" id="GO:0016787">
    <property type="term" value="F:hydrolase activity"/>
    <property type="evidence" value="ECO:0007669"/>
    <property type="project" value="InterPro"/>
</dbReference>
<feature type="compositionally biased region" description="Basic and acidic residues" evidence="6">
    <location>
        <begin position="923"/>
        <end position="936"/>
    </location>
</feature>
<evidence type="ECO:0000256" key="5">
    <source>
        <dbReference type="ARBA" id="ARBA00023136"/>
    </source>
</evidence>
<dbReference type="Pfam" id="PF07859">
    <property type="entry name" value="Abhydrolase_3"/>
    <property type="match status" value="1"/>
</dbReference>
<evidence type="ECO:0000256" key="3">
    <source>
        <dbReference type="ARBA" id="ARBA00022692"/>
    </source>
</evidence>
<evidence type="ECO:0000256" key="6">
    <source>
        <dbReference type="SAM" id="MobiDB-lite"/>
    </source>
</evidence>
<dbReference type="PANTHER" id="PTHR11206">
    <property type="entry name" value="MULTIDRUG RESISTANCE PROTEIN"/>
    <property type="match status" value="1"/>
</dbReference>
<feature type="transmembrane region" description="Helical" evidence="7">
    <location>
        <begin position="575"/>
        <end position="597"/>
    </location>
</feature>
<dbReference type="GO" id="GO:0015297">
    <property type="term" value="F:antiporter activity"/>
    <property type="evidence" value="ECO:0007669"/>
    <property type="project" value="InterPro"/>
</dbReference>
<feature type="region of interest" description="Disordered" evidence="6">
    <location>
        <begin position="905"/>
        <end position="936"/>
    </location>
</feature>
<keyword evidence="4 7" id="KW-1133">Transmembrane helix</keyword>
<feature type="transmembrane region" description="Helical" evidence="7">
    <location>
        <begin position="541"/>
        <end position="563"/>
    </location>
</feature>
<name>A0A8H4JFX2_9HYPO</name>
<evidence type="ECO:0000256" key="7">
    <source>
        <dbReference type="SAM" id="Phobius"/>
    </source>
</evidence>
<dbReference type="Gene3D" id="3.40.50.1820">
    <property type="entry name" value="alpha/beta hydrolase"/>
    <property type="match status" value="1"/>
</dbReference>
<keyword evidence="10" id="KW-1185">Reference proteome</keyword>
<dbReference type="Pfam" id="PF01554">
    <property type="entry name" value="MatE"/>
    <property type="match status" value="2"/>
</dbReference>
<feature type="domain" description="Alpha/beta hydrolase fold-3" evidence="8">
    <location>
        <begin position="765"/>
        <end position="1001"/>
    </location>
</feature>
<dbReference type="InterPro" id="IPR045069">
    <property type="entry name" value="MATE_euk"/>
</dbReference>
<feature type="transmembrane region" description="Helical" evidence="7">
    <location>
        <begin position="351"/>
        <end position="370"/>
    </location>
</feature>
<organism evidence="9 10">
    <name type="scientific">Fusarium austroafricanum</name>
    <dbReference type="NCBI Taxonomy" id="2364996"/>
    <lineage>
        <taxon>Eukaryota</taxon>
        <taxon>Fungi</taxon>
        <taxon>Dikarya</taxon>
        <taxon>Ascomycota</taxon>
        <taxon>Pezizomycotina</taxon>
        <taxon>Sordariomycetes</taxon>
        <taxon>Hypocreomycetidae</taxon>
        <taxon>Hypocreales</taxon>
        <taxon>Nectriaceae</taxon>
        <taxon>Fusarium</taxon>
        <taxon>Fusarium concolor species complex</taxon>
    </lineage>
</organism>
<feature type="compositionally biased region" description="Polar residues" evidence="6">
    <location>
        <begin position="913"/>
        <end position="922"/>
    </location>
</feature>
<feature type="transmembrane region" description="Helical" evidence="7">
    <location>
        <begin position="284"/>
        <end position="301"/>
    </location>
</feature>
<evidence type="ECO:0000259" key="8">
    <source>
        <dbReference type="Pfam" id="PF07859"/>
    </source>
</evidence>